<dbReference type="AlphaFoldDB" id="A0AAV9EF67"/>
<reference evidence="1" key="2">
    <citation type="submission" date="2023-06" db="EMBL/GenBank/DDBJ databases">
        <authorList>
            <person name="Ma L."/>
            <person name="Liu K.-W."/>
            <person name="Li Z."/>
            <person name="Hsiao Y.-Y."/>
            <person name="Qi Y."/>
            <person name="Fu T."/>
            <person name="Tang G."/>
            <person name="Zhang D."/>
            <person name="Sun W.-H."/>
            <person name="Liu D.-K."/>
            <person name="Li Y."/>
            <person name="Chen G.-Z."/>
            <person name="Liu X.-D."/>
            <person name="Liao X.-Y."/>
            <person name="Jiang Y.-T."/>
            <person name="Yu X."/>
            <person name="Hao Y."/>
            <person name="Huang J."/>
            <person name="Zhao X.-W."/>
            <person name="Ke S."/>
            <person name="Chen Y.-Y."/>
            <person name="Wu W.-L."/>
            <person name="Hsu J.-L."/>
            <person name="Lin Y.-F."/>
            <person name="Huang M.-D."/>
            <person name="Li C.-Y."/>
            <person name="Huang L."/>
            <person name="Wang Z.-W."/>
            <person name="Zhao X."/>
            <person name="Zhong W.-Y."/>
            <person name="Peng D.-H."/>
            <person name="Ahmad S."/>
            <person name="Lan S."/>
            <person name="Zhang J.-S."/>
            <person name="Tsai W.-C."/>
            <person name="Van De Peer Y."/>
            <person name="Liu Z.-J."/>
        </authorList>
    </citation>
    <scope>NUCLEOTIDE SEQUENCE</scope>
    <source>
        <strain evidence="1">CP</strain>
        <tissue evidence="1">Leaves</tissue>
    </source>
</reference>
<dbReference type="EMBL" id="JAUJYO010000008">
    <property type="protein sequence ID" value="KAK1311033.1"/>
    <property type="molecule type" value="Genomic_DNA"/>
</dbReference>
<keyword evidence="2" id="KW-1185">Reference proteome</keyword>
<evidence type="ECO:0000313" key="1">
    <source>
        <dbReference type="EMBL" id="KAK1311033.1"/>
    </source>
</evidence>
<organism evidence="1 2">
    <name type="scientific">Acorus calamus</name>
    <name type="common">Sweet flag</name>
    <dbReference type="NCBI Taxonomy" id="4465"/>
    <lineage>
        <taxon>Eukaryota</taxon>
        <taxon>Viridiplantae</taxon>
        <taxon>Streptophyta</taxon>
        <taxon>Embryophyta</taxon>
        <taxon>Tracheophyta</taxon>
        <taxon>Spermatophyta</taxon>
        <taxon>Magnoliopsida</taxon>
        <taxon>Liliopsida</taxon>
        <taxon>Acoraceae</taxon>
        <taxon>Acorus</taxon>
    </lineage>
</organism>
<reference evidence="1" key="1">
    <citation type="journal article" date="2023" name="Nat. Commun.">
        <title>Diploid and tetraploid genomes of Acorus and the evolution of monocots.</title>
        <authorList>
            <person name="Ma L."/>
            <person name="Liu K.W."/>
            <person name="Li Z."/>
            <person name="Hsiao Y.Y."/>
            <person name="Qi Y."/>
            <person name="Fu T."/>
            <person name="Tang G.D."/>
            <person name="Zhang D."/>
            <person name="Sun W.H."/>
            <person name="Liu D.K."/>
            <person name="Li Y."/>
            <person name="Chen G.Z."/>
            <person name="Liu X.D."/>
            <person name="Liao X.Y."/>
            <person name="Jiang Y.T."/>
            <person name="Yu X."/>
            <person name="Hao Y."/>
            <person name="Huang J."/>
            <person name="Zhao X.W."/>
            <person name="Ke S."/>
            <person name="Chen Y.Y."/>
            <person name="Wu W.L."/>
            <person name="Hsu J.L."/>
            <person name="Lin Y.F."/>
            <person name="Huang M.D."/>
            <person name="Li C.Y."/>
            <person name="Huang L."/>
            <person name="Wang Z.W."/>
            <person name="Zhao X."/>
            <person name="Zhong W.Y."/>
            <person name="Peng D.H."/>
            <person name="Ahmad S."/>
            <person name="Lan S."/>
            <person name="Zhang J.S."/>
            <person name="Tsai W.C."/>
            <person name="Van de Peer Y."/>
            <person name="Liu Z.J."/>
        </authorList>
    </citation>
    <scope>NUCLEOTIDE SEQUENCE</scope>
    <source>
        <strain evidence="1">CP</strain>
    </source>
</reference>
<gene>
    <name evidence="1" type="ORF">QJS10_CPA08g00918</name>
</gene>
<sequence>MLQPENENNGNPCIALKEFDLIFMSFTQSVYHVSDKNESTHGDDMFESNEATKLKGGFKKFMSERTTLSSRRTKERPSWTPD</sequence>
<comment type="caution">
    <text evidence="1">The sequence shown here is derived from an EMBL/GenBank/DDBJ whole genome shotgun (WGS) entry which is preliminary data.</text>
</comment>
<name>A0AAV9EF67_ACOCL</name>
<dbReference type="Proteomes" id="UP001180020">
    <property type="component" value="Unassembled WGS sequence"/>
</dbReference>
<protein>
    <submittedName>
        <fullName evidence="1">Uncharacterized protein</fullName>
    </submittedName>
</protein>
<proteinExistence type="predicted"/>
<accession>A0AAV9EF67</accession>
<evidence type="ECO:0000313" key="2">
    <source>
        <dbReference type="Proteomes" id="UP001180020"/>
    </source>
</evidence>